<dbReference type="InterPro" id="IPR036779">
    <property type="entry name" value="LysM_dom_sf"/>
</dbReference>
<proteinExistence type="predicted"/>
<dbReference type="InterPro" id="IPR011055">
    <property type="entry name" value="Dup_hybrid_motif"/>
</dbReference>
<dbReference type="RefSeq" id="WP_074439949.1">
    <property type="nucleotide sequence ID" value="NZ_FMAU01000001.1"/>
</dbReference>
<dbReference type="InterPro" id="IPR050570">
    <property type="entry name" value="Cell_wall_metabolism_enzyme"/>
</dbReference>
<dbReference type="Gene3D" id="2.70.70.10">
    <property type="entry name" value="Glucose Permease (Domain IIA)"/>
    <property type="match status" value="1"/>
</dbReference>
<dbReference type="AlphaFoldDB" id="A0A1C3ZS05"/>
<dbReference type="Pfam" id="PF01551">
    <property type="entry name" value="Peptidase_M23"/>
    <property type="match status" value="1"/>
</dbReference>
<keyword evidence="3" id="KW-1185">Reference proteome</keyword>
<dbReference type="InterPro" id="IPR018392">
    <property type="entry name" value="LysM"/>
</dbReference>
<dbReference type="EMBL" id="FMAU01000001">
    <property type="protein sequence ID" value="SCB85174.1"/>
    <property type="molecule type" value="Genomic_DNA"/>
</dbReference>
<accession>A0A1C3ZS05</accession>
<dbReference type="PANTHER" id="PTHR21666">
    <property type="entry name" value="PEPTIDASE-RELATED"/>
    <property type="match status" value="1"/>
</dbReference>
<dbReference type="Proteomes" id="UP000181997">
    <property type="component" value="Unassembled WGS sequence"/>
</dbReference>
<gene>
    <name evidence="2" type="ORF">GA0061094_0937</name>
</gene>
<dbReference type="CDD" id="cd12797">
    <property type="entry name" value="M23_peptidase"/>
    <property type="match status" value="1"/>
</dbReference>
<sequence>MLLDYARRLLIVLLLALCVSIMFLTGKEAKAMDQNTEDKWIFPVDGVITDLYGTRAGTHKGMDIGGAAGSPVYASLGGIVSKSYYSESYGHVVFITHENGYETVYAHLNDRSVAENDVVTSGEQIGRLGNTGRSTGAHLHFEVHQGEWTLDKKNAINPFDIFGEGEIGQLVFAKGQGPYQTFEASVNVHPADQKAAEKRNVIEREIIHIVKENETLWGISQIYGLSVDQVKVWNGMDAKSNVIFPEQELRIKVGS</sequence>
<dbReference type="SMART" id="SM00257">
    <property type="entry name" value="LysM"/>
    <property type="match status" value="1"/>
</dbReference>
<dbReference type="SUPFAM" id="SSF51261">
    <property type="entry name" value="Duplicated hybrid motif"/>
    <property type="match status" value="1"/>
</dbReference>
<organism evidence="2 3">
    <name type="scientific">[Bacillus] enclensis</name>
    <dbReference type="NCBI Taxonomy" id="1402860"/>
    <lineage>
        <taxon>Bacteria</taxon>
        <taxon>Bacillati</taxon>
        <taxon>Bacillota</taxon>
        <taxon>Bacilli</taxon>
        <taxon>Bacillales</taxon>
        <taxon>Bacillaceae</taxon>
        <taxon>Rossellomorea</taxon>
    </lineage>
</organism>
<protein>
    <submittedName>
        <fullName evidence="2">LysM domain-containing protein</fullName>
    </submittedName>
</protein>
<dbReference type="OrthoDB" id="9805070at2"/>
<dbReference type="PROSITE" id="PS51782">
    <property type="entry name" value="LYSM"/>
    <property type="match status" value="1"/>
</dbReference>
<dbReference type="GO" id="GO:0004222">
    <property type="term" value="F:metalloendopeptidase activity"/>
    <property type="evidence" value="ECO:0007669"/>
    <property type="project" value="TreeGrafter"/>
</dbReference>
<dbReference type="SUPFAM" id="SSF54106">
    <property type="entry name" value="LysM domain"/>
    <property type="match status" value="1"/>
</dbReference>
<dbReference type="CDD" id="cd00118">
    <property type="entry name" value="LysM"/>
    <property type="match status" value="1"/>
</dbReference>
<dbReference type="Gene3D" id="3.10.350.10">
    <property type="entry name" value="LysM domain"/>
    <property type="match status" value="1"/>
</dbReference>
<evidence type="ECO:0000313" key="3">
    <source>
        <dbReference type="Proteomes" id="UP000181997"/>
    </source>
</evidence>
<evidence type="ECO:0000259" key="1">
    <source>
        <dbReference type="PROSITE" id="PS51782"/>
    </source>
</evidence>
<dbReference type="PANTHER" id="PTHR21666:SF270">
    <property type="entry name" value="MUREIN HYDROLASE ACTIVATOR ENVC"/>
    <property type="match status" value="1"/>
</dbReference>
<name>A0A1C3ZS05_9BACI</name>
<dbReference type="InterPro" id="IPR016047">
    <property type="entry name" value="M23ase_b-sheet_dom"/>
</dbReference>
<evidence type="ECO:0000313" key="2">
    <source>
        <dbReference type="EMBL" id="SCB85174.1"/>
    </source>
</evidence>
<reference evidence="3" key="1">
    <citation type="submission" date="2016-08" db="EMBL/GenBank/DDBJ databases">
        <authorList>
            <person name="Varghese N."/>
            <person name="Submissions Spin"/>
        </authorList>
    </citation>
    <scope>NUCLEOTIDE SEQUENCE [LARGE SCALE GENOMIC DNA]</scope>
    <source>
        <strain evidence="3">SGD-1123</strain>
    </source>
</reference>
<dbReference type="Pfam" id="PF01476">
    <property type="entry name" value="LysM"/>
    <property type="match status" value="1"/>
</dbReference>
<feature type="domain" description="LysM" evidence="1">
    <location>
        <begin position="206"/>
        <end position="251"/>
    </location>
</feature>